<accession>A0A7V4E251</accession>
<comment type="function">
    <text evidence="13">Required for the formation of a threonylcarbamoyl group on adenosine at position 37 (t(6)A37) in tRNAs that read codons beginning with adenine.</text>
</comment>
<evidence type="ECO:0000256" key="5">
    <source>
        <dbReference type="ARBA" id="ARBA00022490"/>
    </source>
</evidence>
<keyword evidence="8 13" id="KW-0548">Nucleotidyltransferase</keyword>
<comment type="subcellular location">
    <subcellularLocation>
        <location evidence="1 13">Cytoplasm</location>
    </subcellularLocation>
</comment>
<evidence type="ECO:0000256" key="3">
    <source>
        <dbReference type="ARBA" id="ARBA00012584"/>
    </source>
</evidence>
<dbReference type="InterPro" id="IPR038385">
    <property type="entry name" value="Sua5/YwlC_C"/>
</dbReference>
<dbReference type="InterPro" id="IPR050156">
    <property type="entry name" value="TC-AMP_synthase_SUA5"/>
</dbReference>
<reference evidence="16" key="1">
    <citation type="journal article" date="2020" name="mSystems">
        <title>Genome- and Community-Level Interaction Insights into Carbon Utilization and Element Cycling Functions of Hydrothermarchaeota in Hydrothermal Sediment.</title>
        <authorList>
            <person name="Zhou Z."/>
            <person name="Liu Y."/>
            <person name="Xu W."/>
            <person name="Pan J."/>
            <person name="Luo Z.H."/>
            <person name="Li M."/>
        </authorList>
    </citation>
    <scope>NUCLEOTIDE SEQUENCE [LARGE SCALE GENOMIC DNA]</scope>
    <source>
        <strain evidence="16">SpSt-697</strain>
    </source>
</reference>
<gene>
    <name evidence="16" type="ORF">ENU74_00215</name>
</gene>
<evidence type="ECO:0000256" key="1">
    <source>
        <dbReference type="ARBA" id="ARBA00004496"/>
    </source>
</evidence>
<dbReference type="Pfam" id="PF03481">
    <property type="entry name" value="Sua5_C"/>
    <property type="match status" value="1"/>
</dbReference>
<dbReference type="GO" id="GO:0003725">
    <property type="term" value="F:double-stranded RNA binding"/>
    <property type="evidence" value="ECO:0007669"/>
    <property type="project" value="UniProtKB-UniRule"/>
</dbReference>
<dbReference type="GO" id="GO:0005524">
    <property type="term" value="F:ATP binding"/>
    <property type="evidence" value="ECO:0007669"/>
    <property type="project" value="UniProtKB-UniRule"/>
</dbReference>
<dbReference type="PIRSF" id="PIRSF004930">
    <property type="entry name" value="Tln_factor_SUA5"/>
    <property type="match status" value="1"/>
</dbReference>
<dbReference type="InterPro" id="IPR006070">
    <property type="entry name" value="Sua5-like_dom"/>
</dbReference>
<dbReference type="GO" id="GO:0061710">
    <property type="term" value="F:L-threonylcarbamoyladenylate synthase"/>
    <property type="evidence" value="ECO:0007669"/>
    <property type="project" value="UniProtKB-EC"/>
</dbReference>
<dbReference type="EC" id="2.7.7.87" evidence="3 13"/>
<evidence type="ECO:0000259" key="15">
    <source>
        <dbReference type="PROSITE" id="PS51163"/>
    </source>
</evidence>
<evidence type="ECO:0000256" key="7">
    <source>
        <dbReference type="ARBA" id="ARBA00022694"/>
    </source>
</evidence>
<evidence type="ECO:0000256" key="11">
    <source>
        <dbReference type="ARBA" id="ARBA00029774"/>
    </source>
</evidence>
<feature type="domain" description="YrdC-like" evidence="15">
    <location>
        <begin position="16"/>
        <end position="203"/>
    </location>
</feature>
<dbReference type="InterPro" id="IPR017945">
    <property type="entry name" value="DHBP_synth_RibB-like_a/b_dom"/>
</dbReference>
<dbReference type="GO" id="GO:0006450">
    <property type="term" value="P:regulation of translational fidelity"/>
    <property type="evidence" value="ECO:0007669"/>
    <property type="project" value="TreeGrafter"/>
</dbReference>
<keyword evidence="5 13" id="KW-0963">Cytoplasm</keyword>
<keyword evidence="10 13" id="KW-0067">ATP-binding</keyword>
<keyword evidence="6 13" id="KW-0808">Transferase</keyword>
<keyword evidence="9 13" id="KW-0547">Nucleotide-binding</keyword>
<feature type="binding site" evidence="14">
    <location>
        <position position="199"/>
    </location>
    <ligand>
        <name>ATP</name>
        <dbReference type="ChEBI" id="CHEBI:30616"/>
    </ligand>
</feature>
<dbReference type="EMBL" id="DTDR01000007">
    <property type="protein sequence ID" value="HGK63016.1"/>
    <property type="molecule type" value="Genomic_DNA"/>
</dbReference>
<dbReference type="AlphaFoldDB" id="A0A7V4E251"/>
<dbReference type="Pfam" id="PF01300">
    <property type="entry name" value="Sua5_yciO_yrdC"/>
    <property type="match status" value="1"/>
</dbReference>
<feature type="binding site" evidence="14">
    <location>
        <position position="185"/>
    </location>
    <ligand>
        <name>L-threonine</name>
        <dbReference type="ChEBI" id="CHEBI:57926"/>
    </ligand>
</feature>
<feature type="binding site" evidence="14">
    <location>
        <position position="125"/>
    </location>
    <ligand>
        <name>L-threonine</name>
        <dbReference type="ChEBI" id="CHEBI:57926"/>
    </ligand>
</feature>
<evidence type="ECO:0000313" key="16">
    <source>
        <dbReference type="EMBL" id="HGK63016.1"/>
    </source>
</evidence>
<dbReference type="PROSITE" id="PS51163">
    <property type="entry name" value="YRDC"/>
    <property type="match status" value="1"/>
</dbReference>
<evidence type="ECO:0000256" key="10">
    <source>
        <dbReference type="ARBA" id="ARBA00022840"/>
    </source>
</evidence>
<evidence type="ECO:0000256" key="13">
    <source>
        <dbReference type="PIRNR" id="PIRNR004930"/>
    </source>
</evidence>
<evidence type="ECO:0000256" key="4">
    <source>
        <dbReference type="ARBA" id="ARBA00015492"/>
    </source>
</evidence>
<evidence type="ECO:0000256" key="2">
    <source>
        <dbReference type="ARBA" id="ARBA00007663"/>
    </source>
</evidence>
<dbReference type="SUPFAM" id="SSF55821">
    <property type="entry name" value="YrdC/RibB"/>
    <property type="match status" value="1"/>
</dbReference>
<dbReference type="GO" id="GO:0008033">
    <property type="term" value="P:tRNA processing"/>
    <property type="evidence" value="ECO:0007669"/>
    <property type="project" value="UniProtKB-KW"/>
</dbReference>
<dbReference type="GO" id="GO:0005737">
    <property type="term" value="C:cytoplasm"/>
    <property type="evidence" value="ECO:0007669"/>
    <property type="project" value="UniProtKB-SubCell"/>
</dbReference>
<sequence>MIETSILKITEKRIKKEKPAFAAKIIHDGGVISFPTDTLYALATNALAGEAICKIFSLKKRCLSEPLPIFIWKKEELKNYVAEIPKIAEGLIEKYWPGPLTIIFNKKEGIFPEILTAGNNKIAIRIPNTPIALLILEVAKIPITGTSANVSGAKPPIKAIDVIQNFYEKIELIIDGGATQYKKESTIIDVTTRIPEIVRLGVVSEEEIKKLVGKVKVNLKKENNLNFPFEIYIIPYEEKKNFSKWVKEFLKKDKKILVLKSKETEESFKNVEEIVYGSHEKPESFALNIFSILKKANNFNYLLIEGVKEEGIGFSLNSFFRKIGKFLK</sequence>
<protein>
    <recommendedName>
        <fullName evidence="4 13">Threonylcarbamoyl-AMP synthase</fullName>
        <shortName evidence="13">TC-AMP synthase</shortName>
        <ecNumber evidence="3 13">2.7.7.87</ecNumber>
    </recommendedName>
    <alternativeName>
        <fullName evidence="11 13">L-threonylcarbamoyladenylate synthase</fullName>
    </alternativeName>
</protein>
<dbReference type="GO" id="GO:0000049">
    <property type="term" value="F:tRNA binding"/>
    <property type="evidence" value="ECO:0007669"/>
    <property type="project" value="TreeGrafter"/>
</dbReference>
<feature type="binding site" evidence="14">
    <location>
        <position position="38"/>
    </location>
    <ligand>
        <name>L-threonine</name>
        <dbReference type="ChEBI" id="CHEBI:57926"/>
    </ligand>
</feature>
<evidence type="ECO:0000256" key="8">
    <source>
        <dbReference type="ARBA" id="ARBA00022695"/>
    </source>
</evidence>
<dbReference type="PANTHER" id="PTHR17490">
    <property type="entry name" value="SUA5"/>
    <property type="match status" value="1"/>
</dbReference>
<dbReference type="PANTHER" id="PTHR17490:SF16">
    <property type="entry name" value="THREONYLCARBAMOYL-AMP SYNTHASE"/>
    <property type="match status" value="1"/>
</dbReference>
<organism evidence="16">
    <name type="scientific">candidate division WOR-3 bacterium</name>
    <dbReference type="NCBI Taxonomy" id="2052148"/>
    <lineage>
        <taxon>Bacteria</taxon>
        <taxon>Bacteria division WOR-3</taxon>
    </lineage>
</organism>
<comment type="catalytic activity">
    <reaction evidence="12 13">
        <text>L-threonine + hydrogencarbonate + ATP = L-threonylcarbamoyladenylate + diphosphate + H2O</text>
        <dbReference type="Rhea" id="RHEA:36407"/>
        <dbReference type="ChEBI" id="CHEBI:15377"/>
        <dbReference type="ChEBI" id="CHEBI:17544"/>
        <dbReference type="ChEBI" id="CHEBI:30616"/>
        <dbReference type="ChEBI" id="CHEBI:33019"/>
        <dbReference type="ChEBI" id="CHEBI:57926"/>
        <dbReference type="ChEBI" id="CHEBI:73682"/>
        <dbReference type="EC" id="2.7.7.87"/>
    </reaction>
</comment>
<evidence type="ECO:0000256" key="9">
    <source>
        <dbReference type="ARBA" id="ARBA00022741"/>
    </source>
</evidence>
<dbReference type="NCBIfam" id="TIGR00057">
    <property type="entry name" value="L-threonylcarbamoyladenylate synthase"/>
    <property type="match status" value="1"/>
</dbReference>
<dbReference type="InterPro" id="IPR010923">
    <property type="entry name" value="T(6)A37_SUA5"/>
</dbReference>
<dbReference type="Gene3D" id="3.40.50.11030">
    <property type="entry name" value="Threonylcarbamoyl-AMP synthase, C-terminal domain"/>
    <property type="match status" value="1"/>
</dbReference>
<proteinExistence type="inferred from homology"/>
<comment type="caution">
    <text evidence="16">The sequence shown here is derived from an EMBL/GenBank/DDBJ whole genome shotgun (WGS) entry which is preliminary data.</text>
</comment>
<feature type="binding site" evidence="14">
    <location>
        <position position="61"/>
    </location>
    <ligand>
        <name>ATP</name>
        <dbReference type="ChEBI" id="CHEBI:30616"/>
    </ligand>
</feature>
<feature type="binding site" evidence="14">
    <location>
        <position position="147"/>
    </location>
    <ligand>
        <name>ATP</name>
        <dbReference type="ChEBI" id="CHEBI:30616"/>
    </ligand>
</feature>
<keyword evidence="7 13" id="KW-0819">tRNA processing</keyword>
<name>A0A7V4E251_UNCW3</name>
<dbReference type="InterPro" id="IPR005145">
    <property type="entry name" value="Sua5_C"/>
</dbReference>
<comment type="similarity">
    <text evidence="2 13">Belongs to the SUA5 family.</text>
</comment>
<dbReference type="Gene3D" id="3.90.870.10">
    <property type="entry name" value="DHBP synthase"/>
    <property type="match status" value="1"/>
</dbReference>
<evidence type="ECO:0000256" key="12">
    <source>
        <dbReference type="ARBA" id="ARBA00048366"/>
    </source>
</evidence>
<evidence type="ECO:0000256" key="14">
    <source>
        <dbReference type="PIRSR" id="PIRSR004930-1"/>
    </source>
</evidence>
<evidence type="ECO:0000256" key="6">
    <source>
        <dbReference type="ARBA" id="ARBA00022679"/>
    </source>
</evidence>